<evidence type="ECO:0000313" key="2">
    <source>
        <dbReference type="Proteomes" id="UP000467132"/>
    </source>
</evidence>
<proteinExistence type="predicted"/>
<keyword evidence="2" id="KW-1185">Reference proteome</keyword>
<dbReference type="EMBL" id="QXXA01000011">
    <property type="protein sequence ID" value="NBI07215.1"/>
    <property type="molecule type" value="Genomic_DNA"/>
</dbReference>
<dbReference type="Proteomes" id="UP000467132">
    <property type="component" value="Unassembled WGS sequence"/>
</dbReference>
<sequence length="153" mass="18186">MKLPYGSYSKKGFRGSGMKLRRSEYFEYIYKGKSYFYKRKVYTSAYDGDIQYEKITKATFKRAITRGNKTETMYVDNDFEEIFFGTVAKVLADFYDIKVKYAREALENTLDTINELKKIYGSIDENFKSILFRQRIENFVEYVIPVKKMKEAI</sequence>
<dbReference type="RefSeq" id="WP_160197686.1">
    <property type="nucleotide sequence ID" value="NZ_QXXA01000011.1"/>
</dbReference>
<protein>
    <submittedName>
        <fullName evidence="1">Uncharacterized protein</fullName>
    </submittedName>
</protein>
<name>A0A845QXK9_9CLOT</name>
<comment type="caution">
    <text evidence="1">The sequence shown here is derived from an EMBL/GenBank/DDBJ whole genome shotgun (WGS) entry which is preliminary data.</text>
</comment>
<dbReference type="AlphaFoldDB" id="A0A845QXK9"/>
<evidence type="ECO:0000313" key="1">
    <source>
        <dbReference type="EMBL" id="NBI07215.1"/>
    </source>
</evidence>
<gene>
    <name evidence="1" type="ORF">D3Z33_10155</name>
</gene>
<organism evidence="1 2">
    <name type="scientific">Senegalia massiliensis</name>
    <dbReference type="NCBI Taxonomy" id="1720316"/>
    <lineage>
        <taxon>Bacteria</taxon>
        <taxon>Bacillati</taxon>
        <taxon>Bacillota</taxon>
        <taxon>Clostridia</taxon>
        <taxon>Eubacteriales</taxon>
        <taxon>Clostridiaceae</taxon>
        <taxon>Senegalia</taxon>
    </lineage>
</organism>
<accession>A0A845QXK9</accession>
<reference evidence="1 2" key="1">
    <citation type="submission" date="2018-08" db="EMBL/GenBank/DDBJ databases">
        <title>Murine metabolic-syndrome-specific gut microbial biobank.</title>
        <authorList>
            <person name="Liu C."/>
        </authorList>
    </citation>
    <scope>NUCLEOTIDE SEQUENCE [LARGE SCALE GENOMIC DNA]</scope>
    <source>
        <strain evidence="1 2">583</strain>
    </source>
</reference>